<dbReference type="Proteomes" id="UP000239899">
    <property type="component" value="Unassembled WGS sequence"/>
</dbReference>
<name>A0A2P6TGG0_CHLSO</name>
<feature type="binding site" evidence="3">
    <location>
        <position position="76"/>
    </location>
    <ligand>
        <name>ATP</name>
        <dbReference type="ChEBI" id="CHEBI:30616"/>
    </ligand>
</feature>
<evidence type="ECO:0000256" key="2">
    <source>
        <dbReference type="ARBA" id="ARBA00022840"/>
    </source>
</evidence>
<organism evidence="6 7">
    <name type="scientific">Chlorella sorokiniana</name>
    <name type="common">Freshwater green alga</name>
    <dbReference type="NCBI Taxonomy" id="3076"/>
    <lineage>
        <taxon>Eukaryota</taxon>
        <taxon>Viridiplantae</taxon>
        <taxon>Chlorophyta</taxon>
        <taxon>core chlorophytes</taxon>
        <taxon>Trebouxiophyceae</taxon>
        <taxon>Chlorellales</taxon>
        <taxon>Chlorellaceae</taxon>
        <taxon>Chlorella clade</taxon>
        <taxon>Chlorella</taxon>
    </lineage>
</organism>
<reference evidence="6 7" key="1">
    <citation type="journal article" date="2018" name="Plant J.">
        <title>Genome sequences of Chlorella sorokiniana UTEX 1602 and Micractinium conductrix SAG 241.80: implications to maltose excretion by a green alga.</title>
        <authorList>
            <person name="Arriola M.B."/>
            <person name="Velmurugan N."/>
            <person name="Zhang Y."/>
            <person name="Plunkett M.H."/>
            <person name="Hondzo H."/>
            <person name="Barney B.M."/>
        </authorList>
    </citation>
    <scope>NUCLEOTIDE SEQUENCE [LARGE SCALE GENOMIC DNA]</scope>
    <source>
        <strain evidence="7">UTEX 1602</strain>
    </source>
</reference>
<dbReference type="InterPro" id="IPR017441">
    <property type="entry name" value="Protein_kinase_ATP_BS"/>
</dbReference>
<evidence type="ECO:0000313" key="7">
    <source>
        <dbReference type="Proteomes" id="UP000239899"/>
    </source>
</evidence>
<dbReference type="GO" id="GO:0005737">
    <property type="term" value="C:cytoplasm"/>
    <property type="evidence" value="ECO:0007669"/>
    <property type="project" value="TreeGrafter"/>
</dbReference>
<evidence type="ECO:0000256" key="3">
    <source>
        <dbReference type="PROSITE-ProRule" id="PRU10141"/>
    </source>
</evidence>
<evidence type="ECO:0000256" key="1">
    <source>
        <dbReference type="ARBA" id="ARBA00022741"/>
    </source>
</evidence>
<keyword evidence="4" id="KW-0812">Transmembrane</keyword>
<keyword evidence="2 3" id="KW-0067">ATP-binding</keyword>
<dbReference type="SMART" id="SM00220">
    <property type="entry name" value="S_TKc"/>
    <property type="match status" value="1"/>
</dbReference>
<dbReference type="CDD" id="cd14003">
    <property type="entry name" value="STKc_AMPK-like"/>
    <property type="match status" value="1"/>
</dbReference>
<accession>A0A2P6TGG0</accession>
<protein>
    <submittedName>
        <fullName evidence="6">Serine threonine-kinase SAPK1</fullName>
    </submittedName>
</protein>
<proteinExistence type="predicted"/>
<sequence>MGQKGSRLLNAGHGMDWAAATGQRPTETTAASGGGYVWPSEETTVGDWAILETLGVGAFGRVVLAQRGSGELAAIKMLPRGPRVRQYKTYVAREILHHASLRHPFIISLNEVVLTPRSLAIVMEYAAGGDMFSHLRDRRVGCRLIEAEARWMFQQLSIGLAYCHDRGVANRDLKLENLLLDRATSGIDGDWPLLKICDFGYSKHELNSTAKTGVGTPLYMAPEVISGAAKYDAKRADIWSCGVILFTILFGQYPFKEDKDFARRIVAGQWTMPQAEAEGLSPECRDMLSRLLVVNPEKRIGMEGIFAHPWFQRDLPEGALAMNTSYMQSAPNLDQCVPLVGQLIEAATIEGSPTDASLSLKLDGSLPAGLVVAPPPRLSFGARHGLTFEHCSLHAVWLILVLLAVSLVRVPHEHAQLRFTLRLYIATFLCELAWRRTCRSAPHGGSYMHWRHLLVPLYAALDILLSRYGIVRAGLDTTEPPAQGARGAAHLAMLLLLSSRSSSNLVAWSLCHRFLYVMPAQLAIVYSHWRANAETCAAAVLSAPTAVAKMHSAAQLLTSVQLGGFTAPLISRPLTPREECRTLLAWQQLCFSLAAPALVAAAIETRLWLRHQEERRQCGLPPEGGWQAWCYRALQAVLLGHDWAHVVVLSWLLAGLLHLMAVALSVDA</sequence>
<dbReference type="OrthoDB" id="503873at2759"/>
<dbReference type="GO" id="GO:0005524">
    <property type="term" value="F:ATP binding"/>
    <property type="evidence" value="ECO:0007669"/>
    <property type="project" value="UniProtKB-UniRule"/>
</dbReference>
<evidence type="ECO:0000256" key="4">
    <source>
        <dbReference type="SAM" id="Phobius"/>
    </source>
</evidence>
<dbReference type="Gene3D" id="1.10.510.10">
    <property type="entry name" value="Transferase(Phosphotransferase) domain 1"/>
    <property type="match status" value="1"/>
</dbReference>
<dbReference type="GO" id="GO:0035556">
    <property type="term" value="P:intracellular signal transduction"/>
    <property type="evidence" value="ECO:0007669"/>
    <property type="project" value="TreeGrafter"/>
</dbReference>
<dbReference type="FunFam" id="1.10.510.10:FF:000571">
    <property type="entry name" value="Maternal embryonic leucine zipper kinase"/>
    <property type="match status" value="1"/>
</dbReference>
<keyword evidence="7" id="KW-1185">Reference proteome</keyword>
<evidence type="ECO:0000259" key="5">
    <source>
        <dbReference type="PROSITE" id="PS50011"/>
    </source>
</evidence>
<dbReference type="PANTHER" id="PTHR24346">
    <property type="entry name" value="MAP/MICROTUBULE AFFINITY-REGULATING KINASE"/>
    <property type="match status" value="1"/>
</dbReference>
<dbReference type="PROSITE" id="PS00107">
    <property type="entry name" value="PROTEIN_KINASE_ATP"/>
    <property type="match status" value="1"/>
</dbReference>
<dbReference type="Pfam" id="PF00069">
    <property type="entry name" value="Pkinase"/>
    <property type="match status" value="1"/>
</dbReference>
<keyword evidence="4" id="KW-1133">Transmembrane helix</keyword>
<dbReference type="PANTHER" id="PTHR24346:SF92">
    <property type="entry name" value="SNF1-RELATED PROTEIN KINASE 2.6"/>
    <property type="match status" value="1"/>
</dbReference>
<comment type="caution">
    <text evidence="6">The sequence shown here is derived from an EMBL/GenBank/DDBJ whole genome shotgun (WGS) entry which is preliminary data.</text>
</comment>
<dbReference type="PROSITE" id="PS50011">
    <property type="entry name" value="PROTEIN_KINASE_DOM"/>
    <property type="match status" value="1"/>
</dbReference>
<dbReference type="InterPro" id="IPR011009">
    <property type="entry name" value="Kinase-like_dom_sf"/>
</dbReference>
<dbReference type="InterPro" id="IPR000719">
    <property type="entry name" value="Prot_kinase_dom"/>
</dbReference>
<feature type="transmembrane region" description="Helical" evidence="4">
    <location>
        <begin position="643"/>
        <end position="666"/>
    </location>
</feature>
<dbReference type="STRING" id="3076.A0A2P6TGG0"/>
<evidence type="ECO:0000313" key="6">
    <source>
        <dbReference type="EMBL" id="PRW33203.1"/>
    </source>
</evidence>
<dbReference type="GO" id="GO:0004674">
    <property type="term" value="F:protein serine/threonine kinase activity"/>
    <property type="evidence" value="ECO:0007669"/>
    <property type="project" value="TreeGrafter"/>
</dbReference>
<keyword evidence="4" id="KW-0472">Membrane</keyword>
<feature type="domain" description="Protein kinase" evidence="5">
    <location>
        <begin position="48"/>
        <end position="311"/>
    </location>
</feature>
<gene>
    <name evidence="6" type="ORF">C2E21_7889</name>
</gene>
<dbReference type="AlphaFoldDB" id="A0A2P6TGG0"/>
<keyword evidence="1 3" id="KW-0547">Nucleotide-binding</keyword>
<dbReference type="EMBL" id="LHPG02000017">
    <property type="protein sequence ID" value="PRW33203.1"/>
    <property type="molecule type" value="Genomic_DNA"/>
</dbReference>
<dbReference type="SUPFAM" id="SSF56112">
    <property type="entry name" value="Protein kinase-like (PK-like)"/>
    <property type="match status" value="1"/>
</dbReference>